<protein>
    <submittedName>
        <fullName evidence="8">Fumarate hydratase</fullName>
        <ecNumber evidence="8">4.2.1.2</ecNumber>
    </submittedName>
</protein>
<keyword evidence="11" id="KW-1185">Reference proteome</keyword>
<evidence type="ECO:0000313" key="9">
    <source>
        <dbReference type="EMBL" id="MBV3392467.1"/>
    </source>
</evidence>
<dbReference type="Proteomes" id="UP001197492">
    <property type="component" value="Unassembled WGS sequence"/>
</dbReference>
<keyword evidence="3" id="KW-0479">Metal-binding</keyword>
<evidence type="ECO:0000313" key="10">
    <source>
        <dbReference type="Proteomes" id="UP001196408"/>
    </source>
</evidence>
<dbReference type="PANTHER" id="PTHR30389">
    <property type="entry name" value="FUMARATE HYDRATASE-RELATED"/>
    <property type="match status" value="1"/>
</dbReference>
<accession>A0AAW4MWL8</accession>
<dbReference type="PANTHER" id="PTHR30389:SF17">
    <property type="entry name" value="L(+)-TARTRATE DEHYDRATASE SUBUNIT ALPHA-RELATED"/>
    <property type="match status" value="1"/>
</dbReference>
<evidence type="ECO:0000256" key="5">
    <source>
        <dbReference type="ARBA" id="ARBA00023014"/>
    </source>
</evidence>
<evidence type="ECO:0000259" key="7">
    <source>
        <dbReference type="Pfam" id="PF05681"/>
    </source>
</evidence>
<evidence type="ECO:0000313" key="11">
    <source>
        <dbReference type="Proteomes" id="UP001197492"/>
    </source>
</evidence>
<comment type="similarity">
    <text evidence="1">Belongs to the class-I fumarase family.</text>
</comment>
<evidence type="ECO:0000256" key="6">
    <source>
        <dbReference type="ARBA" id="ARBA00023239"/>
    </source>
</evidence>
<keyword evidence="6 8" id="KW-0456">Lyase</keyword>
<dbReference type="InterPro" id="IPR004646">
    <property type="entry name" value="Fe-S_hydro-lyase_TtdA-typ_cat"/>
</dbReference>
<dbReference type="EMBL" id="JAHOEL010000018">
    <property type="protein sequence ID" value="MBV3392467.1"/>
    <property type="molecule type" value="Genomic_DNA"/>
</dbReference>
<dbReference type="Proteomes" id="UP001196408">
    <property type="component" value="Unassembled WGS sequence"/>
</dbReference>
<reference evidence="8 11" key="1">
    <citation type="submission" date="2021-06" db="EMBL/GenBank/DDBJ databases">
        <title>Collection of gut derived symbiotic bacterial strains cultured from healthy donors.</title>
        <authorList>
            <person name="Lin H."/>
            <person name="Littmann E."/>
            <person name="Pamer E.G."/>
        </authorList>
    </citation>
    <scope>NUCLEOTIDE SEQUENCE</scope>
    <source>
        <strain evidence="9 11">MSK.21.70</strain>
        <strain evidence="8">MSK.21.82</strain>
    </source>
</reference>
<evidence type="ECO:0000256" key="4">
    <source>
        <dbReference type="ARBA" id="ARBA00023004"/>
    </source>
</evidence>
<dbReference type="GO" id="GO:0051539">
    <property type="term" value="F:4 iron, 4 sulfur cluster binding"/>
    <property type="evidence" value="ECO:0007669"/>
    <property type="project" value="UniProtKB-KW"/>
</dbReference>
<dbReference type="GO" id="GO:0046872">
    <property type="term" value="F:metal ion binding"/>
    <property type="evidence" value="ECO:0007669"/>
    <property type="project" value="UniProtKB-KW"/>
</dbReference>
<dbReference type="NCBIfam" id="TIGR00722">
    <property type="entry name" value="ttdA_fumA_fumB"/>
    <property type="match status" value="1"/>
</dbReference>
<feature type="domain" description="Fe-S hydro-lyase tartrate dehydratase alpha-type catalytic" evidence="7">
    <location>
        <begin position="11"/>
        <end position="278"/>
    </location>
</feature>
<keyword evidence="4" id="KW-0408">Iron</keyword>
<evidence type="ECO:0000256" key="2">
    <source>
        <dbReference type="ARBA" id="ARBA00022485"/>
    </source>
</evidence>
<proteinExistence type="inferred from homology"/>
<dbReference type="AlphaFoldDB" id="A0AAW4MWL8"/>
<name>A0AAW4MWL8_9FIRM</name>
<evidence type="ECO:0000256" key="1">
    <source>
        <dbReference type="ARBA" id="ARBA00008876"/>
    </source>
</evidence>
<comment type="caution">
    <text evidence="8">The sequence shown here is derived from an EMBL/GenBank/DDBJ whole genome shotgun (WGS) entry which is preliminary data.</text>
</comment>
<evidence type="ECO:0000313" key="8">
    <source>
        <dbReference type="EMBL" id="MBV3382377.1"/>
    </source>
</evidence>
<dbReference type="GO" id="GO:0004333">
    <property type="term" value="F:fumarate hydratase activity"/>
    <property type="evidence" value="ECO:0007669"/>
    <property type="project" value="UniProtKB-EC"/>
</dbReference>
<dbReference type="Pfam" id="PF05681">
    <property type="entry name" value="Fumerase"/>
    <property type="match status" value="1"/>
</dbReference>
<evidence type="ECO:0000256" key="3">
    <source>
        <dbReference type="ARBA" id="ARBA00022723"/>
    </source>
</evidence>
<dbReference type="NCBIfam" id="NF004885">
    <property type="entry name" value="PRK06246.1"/>
    <property type="match status" value="1"/>
</dbReference>
<dbReference type="RefSeq" id="WP_217747332.1">
    <property type="nucleotide sequence ID" value="NZ_JAHOEB010000018.1"/>
</dbReference>
<gene>
    <name evidence="8" type="ORF">KSV97_03840</name>
    <name evidence="9" type="ORF">KSW06_04185</name>
</gene>
<keyword evidence="5" id="KW-0411">Iron-sulfur</keyword>
<dbReference type="EC" id="4.2.1.2" evidence="8"/>
<dbReference type="GeneID" id="301324240"/>
<dbReference type="InterPro" id="IPR051208">
    <property type="entry name" value="Class-I_Fumarase/Tartrate_DH"/>
</dbReference>
<keyword evidence="2" id="KW-0004">4Fe-4S</keyword>
<organism evidence="8 10">
    <name type="scientific">Catenibacterium mitsuokai</name>
    <dbReference type="NCBI Taxonomy" id="100886"/>
    <lineage>
        <taxon>Bacteria</taxon>
        <taxon>Bacillati</taxon>
        <taxon>Bacillota</taxon>
        <taxon>Erysipelotrichia</taxon>
        <taxon>Erysipelotrichales</taxon>
        <taxon>Coprobacillaceae</taxon>
        <taxon>Catenibacterium</taxon>
    </lineage>
</organism>
<dbReference type="EMBL" id="JAHOEF010000016">
    <property type="protein sequence ID" value="MBV3382377.1"/>
    <property type="molecule type" value="Genomic_DNA"/>
</dbReference>
<sequence>MRIIKSETITETIKELCIKGACHLPTDVYNRLLEAISTEDSPVSKHTLEILKENADIAASNQEPICQDTGMACIFVEIGQEVYVDGNLTEAINEGVRQGYTEGYLRKSVVNDPVFDRINTKDNTPAIIHYDIVPGNKLKITVAPKGFGSENMCQVKMLKPSDGIEGVKDFILKVVEDAGPNPCPPIVIGVGIGGTFDHVTYLAKKAMIKKIEEHHPDPRYRALEEEMLEKVNATGIGPAGFGGKTTALALHVETCPTHIAGLPCAVAICCHVSRHQEVTL</sequence>